<dbReference type="EMBL" id="CP096658">
    <property type="protein sequence ID" value="UPV99475.1"/>
    <property type="molecule type" value="Genomic_DNA"/>
</dbReference>
<sequence>MKLDVDTLGTFYEMAREGAGLAANRLSSMTDIPARVNVTHLNFTRDASIARDLTDTGWVGIRVGLSDGFGGTSLLLFDRESAATIASAVVADIPTVEEGTLQDSTVTEIAQIMNNGFVDGWANVLDTNIDVSAPTYVAADHPDEFLDDETLALGGETVASGADEAGSADDLAVLFRNNLEAVGEELTFRHYLVPDGETVRRLFEARTEERAIEFEKLVGFDRIAQRGATQVASNLTQMTGIEMDVDIRRINFISLDAIPSEVSTERKIGVAFSFRGMPSGYLLFLFGEESARRLVARSAETRTAAGLGEFERDAIQELSNVMASGMLDGWANLLDTSIDHSTPAYAHDMGAAVVDPLVVGLGESQEFAFVFDTRIEAVDTEVDLDIYVIPDEEDLREALGAFEMGRVAETRPEADTDISDEEMDLDYWESL</sequence>
<dbReference type="PANTHER" id="PTHR43693:SF1">
    <property type="entry name" value="PROTEIN PHOSPHATASE CHEZ"/>
    <property type="match status" value="1"/>
</dbReference>
<feature type="domain" description="CheC-like protein" evidence="4">
    <location>
        <begin position="310"/>
        <end position="344"/>
    </location>
</feature>
<keyword evidence="2" id="KW-0378">Hydrolase</keyword>
<evidence type="ECO:0000256" key="2">
    <source>
        <dbReference type="ARBA" id="ARBA00022801"/>
    </source>
</evidence>
<keyword evidence="1" id="KW-0145">Chemotaxis</keyword>
<dbReference type="InterPro" id="IPR050992">
    <property type="entry name" value="CheZ_family_phosphatases"/>
</dbReference>
<name>A0A8U0IFM2_9EURY</name>
<evidence type="ECO:0000256" key="3">
    <source>
        <dbReference type="SAM" id="MobiDB-lite"/>
    </source>
</evidence>
<reference evidence="5" key="1">
    <citation type="submission" date="2022-04" db="EMBL/GenBank/DDBJ databases">
        <title>Diverse halophilic archaea isolated from saline environments.</title>
        <authorList>
            <person name="Cui H.-L."/>
        </authorList>
    </citation>
    <scope>NUCLEOTIDE SEQUENCE</scope>
    <source>
        <strain evidence="5">XZYJT40</strain>
    </source>
</reference>
<dbReference type="KEGG" id="haxz:M0R88_13220"/>
<dbReference type="Proteomes" id="UP000830434">
    <property type="component" value="Chromosome"/>
</dbReference>
<evidence type="ECO:0000313" key="6">
    <source>
        <dbReference type="Proteomes" id="UP000830434"/>
    </source>
</evidence>
<dbReference type="CDD" id="cd17911">
    <property type="entry name" value="CheC_ClassIII"/>
    <property type="match status" value="2"/>
</dbReference>
<dbReference type="RefSeq" id="WP_248653968.1">
    <property type="nucleotide sequence ID" value="NZ_CP096658.1"/>
</dbReference>
<organism evidence="5 6">
    <name type="scientific">Halorussus gelatinilyticus</name>
    <dbReference type="NCBI Taxonomy" id="2937524"/>
    <lineage>
        <taxon>Archaea</taxon>
        <taxon>Methanobacteriati</taxon>
        <taxon>Methanobacteriota</taxon>
        <taxon>Stenosarchaea group</taxon>
        <taxon>Halobacteria</taxon>
        <taxon>Halobacteriales</taxon>
        <taxon>Haladaptataceae</taxon>
        <taxon>Halorussus</taxon>
    </lineage>
</organism>
<evidence type="ECO:0000256" key="1">
    <source>
        <dbReference type="ARBA" id="ARBA00022500"/>
    </source>
</evidence>
<protein>
    <submittedName>
        <fullName evidence="5">Chemotaxis protein CheC</fullName>
    </submittedName>
</protein>
<dbReference type="GO" id="GO:0016787">
    <property type="term" value="F:hydrolase activity"/>
    <property type="evidence" value="ECO:0007669"/>
    <property type="project" value="UniProtKB-KW"/>
</dbReference>
<evidence type="ECO:0000259" key="4">
    <source>
        <dbReference type="Pfam" id="PF04509"/>
    </source>
</evidence>
<gene>
    <name evidence="5" type="ORF">M0R88_13220</name>
</gene>
<feature type="compositionally biased region" description="Acidic residues" evidence="3">
    <location>
        <begin position="415"/>
        <end position="431"/>
    </location>
</feature>
<accession>A0A8U0IFM2</accession>
<dbReference type="GeneID" id="72190833"/>
<keyword evidence="6" id="KW-1185">Reference proteome</keyword>
<dbReference type="SUPFAM" id="SSF103039">
    <property type="entry name" value="CheC-like"/>
    <property type="match status" value="2"/>
</dbReference>
<dbReference type="Gene3D" id="3.40.1550.10">
    <property type="entry name" value="CheC-like"/>
    <property type="match status" value="2"/>
</dbReference>
<dbReference type="InterPro" id="IPR028976">
    <property type="entry name" value="CheC-like_sf"/>
</dbReference>
<dbReference type="AlphaFoldDB" id="A0A8U0IFM2"/>
<dbReference type="Pfam" id="PF04509">
    <property type="entry name" value="CheC"/>
    <property type="match status" value="1"/>
</dbReference>
<evidence type="ECO:0000313" key="5">
    <source>
        <dbReference type="EMBL" id="UPV99475.1"/>
    </source>
</evidence>
<dbReference type="PANTHER" id="PTHR43693">
    <property type="entry name" value="PROTEIN PHOSPHATASE CHEZ"/>
    <property type="match status" value="1"/>
</dbReference>
<dbReference type="GO" id="GO:0006935">
    <property type="term" value="P:chemotaxis"/>
    <property type="evidence" value="ECO:0007669"/>
    <property type="project" value="UniProtKB-KW"/>
</dbReference>
<proteinExistence type="predicted"/>
<feature type="region of interest" description="Disordered" evidence="3">
    <location>
        <begin position="411"/>
        <end position="431"/>
    </location>
</feature>
<dbReference type="InterPro" id="IPR007597">
    <property type="entry name" value="CheC"/>
</dbReference>